<accession>A0A067PYN6</accession>
<gene>
    <name evidence="1" type="ORF">JAAARDRAFT_633884</name>
</gene>
<organism evidence="1 2">
    <name type="scientific">Jaapia argillacea MUCL 33604</name>
    <dbReference type="NCBI Taxonomy" id="933084"/>
    <lineage>
        <taxon>Eukaryota</taxon>
        <taxon>Fungi</taxon>
        <taxon>Dikarya</taxon>
        <taxon>Basidiomycota</taxon>
        <taxon>Agaricomycotina</taxon>
        <taxon>Agaricomycetes</taxon>
        <taxon>Agaricomycetidae</taxon>
        <taxon>Jaapiales</taxon>
        <taxon>Jaapiaceae</taxon>
        <taxon>Jaapia</taxon>
    </lineage>
</organism>
<dbReference type="HOGENOM" id="CLU_2277899_0_0_1"/>
<reference evidence="2" key="1">
    <citation type="journal article" date="2014" name="Proc. Natl. Acad. Sci. U.S.A.">
        <title>Extensive sampling of basidiomycete genomes demonstrates inadequacy of the white-rot/brown-rot paradigm for wood decay fungi.</title>
        <authorList>
            <person name="Riley R."/>
            <person name="Salamov A.A."/>
            <person name="Brown D.W."/>
            <person name="Nagy L.G."/>
            <person name="Floudas D."/>
            <person name="Held B.W."/>
            <person name="Levasseur A."/>
            <person name="Lombard V."/>
            <person name="Morin E."/>
            <person name="Otillar R."/>
            <person name="Lindquist E.A."/>
            <person name="Sun H."/>
            <person name="LaButti K.M."/>
            <person name="Schmutz J."/>
            <person name="Jabbour D."/>
            <person name="Luo H."/>
            <person name="Baker S.E."/>
            <person name="Pisabarro A.G."/>
            <person name="Walton J.D."/>
            <person name="Blanchette R.A."/>
            <person name="Henrissat B."/>
            <person name="Martin F."/>
            <person name="Cullen D."/>
            <person name="Hibbett D.S."/>
            <person name="Grigoriev I.V."/>
        </authorList>
    </citation>
    <scope>NUCLEOTIDE SEQUENCE [LARGE SCALE GENOMIC DNA]</scope>
    <source>
        <strain evidence="2">MUCL 33604</strain>
    </source>
</reference>
<evidence type="ECO:0000313" key="2">
    <source>
        <dbReference type="Proteomes" id="UP000027265"/>
    </source>
</evidence>
<dbReference type="AlphaFoldDB" id="A0A067PYN6"/>
<dbReference type="EMBL" id="KL197715">
    <property type="protein sequence ID" value="KDQ59844.1"/>
    <property type="molecule type" value="Genomic_DNA"/>
</dbReference>
<proteinExistence type="predicted"/>
<sequence length="102" mass="11106">MIVGIPLEVICGYLVVSPSLSQGFPLVYSSYSIGFWLYNIVPCPIPSNYNANKYSTPRSSKRALVASLNTPISILASFVGRNTPWADCMGHLTLSNFVSTVM</sequence>
<evidence type="ECO:0000313" key="1">
    <source>
        <dbReference type="EMBL" id="KDQ59844.1"/>
    </source>
</evidence>
<name>A0A067PYN6_9AGAM</name>
<dbReference type="InParanoid" id="A0A067PYN6"/>
<protein>
    <submittedName>
        <fullName evidence="1">Uncharacterized protein</fullName>
    </submittedName>
</protein>
<dbReference type="Proteomes" id="UP000027265">
    <property type="component" value="Unassembled WGS sequence"/>
</dbReference>
<keyword evidence="2" id="KW-1185">Reference proteome</keyword>